<dbReference type="InterPro" id="IPR043502">
    <property type="entry name" value="DNA/RNA_pol_sf"/>
</dbReference>
<dbReference type="InParanoid" id="A0A165DRK8"/>
<dbReference type="AlphaFoldDB" id="A0A165DRK8"/>
<dbReference type="EMBL" id="KV427630">
    <property type="protein sequence ID" value="KZT05479.1"/>
    <property type="molecule type" value="Genomic_DNA"/>
</dbReference>
<keyword evidence="2" id="KW-1185">Reference proteome</keyword>
<dbReference type="SUPFAM" id="SSF56672">
    <property type="entry name" value="DNA/RNA polymerases"/>
    <property type="match status" value="1"/>
</dbReference>
<accession>A0A165DRK8</accession>
<evidence type="ECO:0000313" key="1">
    <source>
        <dbReference type="EMBL" id="KZT05479.1"/>
    </source>
</evidence>
<proteinExistence type="predicted"/>
<dbReference type="OrthoDB" id="3186349at2759"/>
<reference evidence="1 2" key="1">
    <citation type="journal article" date="2016" name="Mol. Biol. Evol.">
        <title>Comparative Genomics of Early-Diverging Mushroom-Forming Fungi Provides Insights into the Origins of Lignocellulose Decay Capabilities.</title>
        <authorList>
            <person name="Nagy L.G."/>
            <person name="Riley R."/>
            <person name="Tritt A."/>
            <person name="Adam C."/>
            <person name="Daum C."/>
            <person name="Floudas D."/>
            <person name="Sun H."/>
            <person name="Yadav J.S."/>
            <person name="Pangilinan J."/>
            <person name="Larsson K.H."/>
            <person name="Matsuura K."/>
            <person name="Barry K."/>
            <person name="Labutti K."/>
            <person name="Kuo R."/>
            <person name="Ohm R.A."/>
            <person name="Bhattacharya S.S."/>
            <person name="Shirouzu T."/>
            <person name="Yoshinaga Y."/>
            <person name="Martin F.M."/>
            <person name="Grigoriev I.V."/>
            <person name="Hibbett D.S."/>
        </authorList>
    </citation>
    <scope>NUCLEOTIDE SEQUENCE [LARGE SCALE GENOMIC DNA]</scope>
    <source>
        <strain evidence="1 2">93-53</strain>
    </source>
</reference>
<dbReference type="RefSeq" id="XP_040763219.1">
    <property type="nucleotide sequence ID" value="XM_040903462.1"/>
</dbReference>
<gene>
    <name evidence="1" type="ORF">LAESUDRAFT_636756</name>
</gene>
<feature type="non-terminal residue" evidence="1">
    <location>
        <position position="61"/>
    </location>
</feature>
<organism evidence="1 2">
    <name type="scientific">Laetiporus sulphureus 93-53</name>
    <dbReference type="NCBI Taxonomy" id="1314785"/>
    <lineage>
        <taxon>Eukaryota</taxon>
        <taxon>Fungi</taxon>
        <taxon>Dikarya</taxon>
        <taxon>Basidiomycota</taxon>
        <taxon>Agaricomycotina</taxon>
        <taxon>Agaricomycetes</taxon>
        <taxon>Polyporales</taxon>
        <taxon>Laetiporus</taxon>
    </lineage>
</organism>
<feature type="non-terminal residue" evidence="1">
    <location>
        <position position="1"/>
    </location>
</feature>
<name>A0A165DRK8_9APHY</name>
<sequence>DNTGITASGTKLVLATPKLRIVGSIISIEGWHVDHGLVNKIANWPYCESIPEVHGFLGTAG</sequence>
<dbReference type="STRING" id="1314785.A0A165DRK8"/>
<protein>
    <submittedName>
        <fullName evidence="1">Uncharacterized protein</fullName>
    </submittedName>
</protein>
<evidence type="ECO:0000313" key="2">
    <source>
        <dbReference type="Proteomes" id="UP000076871"/>
    </source>
</evidence>
<dbReference type="GeneID" id="63820493"/>
<dbReference type="Proteomes" id="UP000076871">
    <property type="component" value="Unassembled WGS sequence"/>
</dbReference>